<reference evidence="3 4" key="1">
    <citation type="submission" date="2019-01" db="EMBL/GenBank/DDBJ databases">
        <title>A draft genome assembly of the solar-powered sea slug Elysia chlorotica.</title>
        <authorList>
            <person name="Cai H."/>
            <person name="Li Q."/>
            <person name="Fang X."/>
            <person name="Li J."/>
            <person name="Curtis N.E."/>
            <person name="Altenburger A."/>
            <person name="Shibata T."/>
            <person name="Feng M."/>
            <person name="Maeda T."/>
            <person name="Schwartz J.A."/>
            <person name="Shigenobu S."/>
            <person name="Lundholm N."/>
            <person name="Nishiyama T."/>
            <person name="Yang H."/>
            <person name="Hasebe M."/>
            <person name="Li S."/>
            <person name="Pierce S.K."/>
            <person name="Wang J."/>
        </authorList>
    </citation>
    <scope>NUCLEOTIDE SEQUENCE [LARGE SCALE GENOMIC DNA]</scope>
    <source>
        <strain evidence="3">EC2010</strain>
        <tissue evidence="3">Whole organism of an adult</tissue>
    </source>
</reference>
<protein>
    <recommendedName>
        <fullName evidence="2">LicD/FKTN/FKRP nucleotidyltransferase domain-containing protein</fullName>
    </recommendedName>
</protein>
<keyword evidence="1" id="KW-1133">Transmembrane helix</keyword>
<name>A0A3S1BIH3_ELYCH</name>
<dbReference type="PANTHER" id="PTHR43404:SF2">
    <property type="entry name" value="LIPOPOLYSACCHARIDE CHOLINEPHOSPHOTRANSFERASE LICD"/>
    <property type="match status" value="1"/>
</dbReference>
<evidence type="ECO:0000256" key="1">
    <source>
        <dbReference type="SAM" id="Phobius"/>
    </source>
</evidence>
<feature type="transmembrane region" description="Helical" evidence="1">
    <location>
        <begin position="12"/>
        <end position="36"/>
    </location>
</feature>
<keyword evidence="1" id="KW-0812">Transmembrane</keyword>
<dbReference type="OrthoDB" id="419198at2759"/>
<dbReference type="InterPro" id="IPR007074">
    <property type="entry name" value="LicD/FKTN/FKRP_NTP_transf"/>
</dbReference>
<evidence type="ECO:0000313" key="4">
    <source>
        <dbReference type="Proteomes" id="UP000271974"/>
    </source>
</evidence>
<dbReference type="Proteomes" id="UP000271974">
    <property type="component" value="Unassembled WGS sequence"/>
</dbReference>
<organism evidence="3 4">
    <name type="scientific">Elysia chlorotica</name>
    <name type="common">Eastern emerald elysia</name>
    <name type="synonym">Sea slug</name>
    <dbReference type="NCBI Taxonomy" id="188477"/>
    <lineage>
        <taxon>Eukaryota</taxon>
        <taxon>Metazoa</taxon>
        <taxon>Spiralia</taxon>
        <taxon>Lophotrochozoa</taxon>
        <taxon>Mollusca</taxon>
        <taxon>Gastropoda</taxon>
        <taxon>Heterobranchia</taxon>
        <taxon>Euthyneura</taxon>
        <taxon>Panpulmonata</taxon>
        <taxon>Sacoglossa</taxon>
        <taxon>Placobranchoidea</taxon>
        <taxon>Plakobranchidae</taxon>
        <taxon>Elysia</taxon>
    </lineage>
</organism>
<keyword evidence="1" id="KW-0472">Membrane</keyword>
<dbReference type="Pfam" id="PF04991">
    <property type="entry name" value="LicD"/>
    <property type="match status" value="1"/>
</dbReference>
<feature type="domain" description="LicD/FKTN/FKRP nucleotidyltransferase" evidence="2">
    <location>
        <begin position="147"/>
        <end position="188"/>
    </location>
</feature>
<evidence type="ECO:0000313" key="3">
    <source>
        <dbReference type="EMBL" id="RUS81546.1"/>
    </source>
</evidence>
<dbReference type="PANTHER" id="PTHR43404">
    <property type="entry name" value="LIPOPOLYSACCHARIDE CHOLINEPHOSPHOTRANSFERASE LICD"/>
    <property type="match status" value="1"/>
</dbReference>
<dbReference type="InterPro" id="IPR052942">
    <property type="entry name" value="LPS_cholinephosphotransferase"/>
</dbReference>
<gene>
    <name evidence="3" type="ORF">EGW08_010716</name>
</gene>
<dbReference type="AlphaFoldDB" id="A0A3S1BIH3"/>
<keyword evidence="4" id="KW-1185">Reference proteome</keyword>
<dbReference type="GO" id="GO:0009100">
    <property type="term" value="P:glycoprotein metabolic process"/>
    <property type="evidence" value="ECO:0007669"/>
    <property type="project" value="UniProtKB-ARBA"/>
</dbReference>
<comment type="caution">
    <text evidence="3">The sequence shown here is derived from an EMBL/GenBank/DDBJ whole genome shotgun (WGS) entry which is preliminary data.</text>
</comment>
<sequence>MARLFQYQRLKYLVLLALTSVVLLQPLRLVFLSLLMPQTWVDTDTTHLYRVMNDFQNFEVDSKPLTKDAAYSRVQANMSRFSVLLRSRETAYPEFFHYLDLLHFQAKEDNSDTLLQNLKVLNTFKPLLTPKEGAQLLFALEIFVKACREAGLTYFILEASLMGVIRHHGLIPWDDDIDIVMRASEWPKIRNVLGNINGFELYTPGDSQWKFYMKDASTFPDKPFKFPNLDIFFFGEDDTHIWALTKGLKHDLVYRKADIFPLNWRPFEHLMVPVPCNLDLVVHKAHDKNVCITPEYIHKTNERFLLGGKVAVDCKLLHGVYPFVFVSKSSRPGYDEERLMIGPKEVHKRLVPAVCGG</sequence>
<dbReference type="EMBL" id="RQTK01000332">
    <property type="protein sequence ID" value="RUS81546.1"/>
    <property type="molecule type" value="Genomic_DNA"/>
</dbReference>
<proteinExistence type="predicted"/>
<evidence type="ECO:0000259" key="2">
    <source>
        <dbReference type="Pfam" id="PF04991"/>
    </source>
</evidence>
<accession>A0A3S1BIH3</accession>